<dbReference type="PANTHER" id="PTHR11994">
    <property type="entry name" value="60S RIBOSOMAL PROTEIN L11-RELATED"/>
    <property type="match status" value="1"/>
</dbReference>
<reference evidence="9 10" key="1">
    <citation type="journal article" date="2016" name="Nat. Commun.">
        <title>Thousands of microbial genomes shed light on interconnected biogeochemical processes in an aquifer system.</title>
        <authorList>
            <person name="Anantharaman K."/>
            <person name="Brown C.T."/>
            <person name="Hug L.A."/>
            <person name="Sharon I."/>
            <person name="Castelle C.J."/>
            <person name="Probst A.J."/>
            <person name="Thomas B.C."/>
            <person name="Singh A."/>
            <person name="Wilkins M.J."/>
            <person name="Karaoz U."/>
            <person name="Brodie E.L."/>
            <person name="Williams K.H."/>
            <person name="Hubbard S.S."/>
            <person name="Banfield J.F."/>
        </authorList>
    </citation>
    <scope>NUCLEOTIDE SEQUENCE [LARGE SCALE GENOMIC DNA]</scope>
</reference>
<dbReference type="Pfam" id="PF00673">
    <property type="entry name" value="Ribosomal_L5_C"/>
    <property type="match status" value="1"/>
</dbReference>
<dbReference type="NCBIfam" id="NF000585">
    <property type="entry name" value="PRK00010.1"/>
    <property type="match status" value="1"/>
</dbReference>
<dbReference type="InterPro" id="IPR020930">
    <property type="entry name" value="Ribosomal_uL5_bac-type"/>
</dbReference>
<dbReference type="FunFam" id="3.30.1440.10:FF:000001">
    <property type="entry name" value="50S ribosomal protein L5"/>
    <property type="match status" value="1"/>
</dbReference>
<proteinExistence type="inferred from homology"/>
<keyword evidence="2 6" id="KW-0689">Ribosomal protein</keyword>
<dbReference type="InterPro" id="IPR031309">
    <property type="entry name" value="Ribosomal_uL5_C"/>
</dbReference>
<dbReference type="GO" id="GO:0005840">
    <property type="term" value="C:ribosome"/>
    <property type="evidence" value="ECO:0007669"/>
    <property type="project" value="UniProtKB-KW"/>
</dbReference>
<organism evidence="9 10">
    <name type="scientific">Candidatus Kaiserbacteria bacterium RIFCSPHIGHO2_01_FULL_53_29</name>
    <dbReference type="NCBI Taxonomy" id="1798480"/>
    <lineage>
        <taxon>Bacteria</taxon>
        <taxon>Candidatus Kaiseribacteriota</taxon>
    </lineage>
</organism>
<evidence type="ECO:0000256" key="4">
    <source>
        <dbReference type="ARBA" id="ARBA00035245"/>
    </source>
</evidence>
<dbReference type="InterPro" id="IPR022803">
    <property type="entry name" value="Ribosomal_uL5_dom_sf"/>
</dbReference>
<dbReference type="AlphaFoldDB" id="A0A1F6CYV2"/>
<dbReference type="InterPro" id="IPR002132">
    <property type="entry name" value="Ribosomal_uL5"/>
</dbReference>
<feature type="domain" description="Large ribosomal subunit protein uL5 N-terminal" evidence="7">
    <location>
        <begin position="22"/>
        <end position="78"/>
    </location>
</feature>
<evidence type="ECO:0000256" key="2">
    <source>
        <dbReference type="ARBA" id="ARBA00022980"/>
    </source>
</evidence>
<dbReference type="Pfam" id="PF00281">
    <property type="entry name" value="Ribosomal_L5"/>
    <property type="match status" value="1"/>
</dbReference>
<comment type="similarity">
    <text evidence="1 6">Belongs to the universal ribosomal protein uL5 family.</text>
</comment>
<dbReference type="GO" id="GO:1990904">
    <property type="term" value="C:ribonucleoprotein complex"/>
    <property type="evidence" value="ECO:0007669"/>
    <property type="project" value="UniProtKB-KW"/>
</dbReference>
<evidence type="ECO:0000256" key="6">
    <source>
        <dbReference type="RuleBase" id="RU003930"/>
    </source>
</evidence>
<dbReference type="Proteomes" id="UP000176863">
    <property type="component" value="Unassembled WGS sequence"/>
</dbReference>
<dbReference type="STRING" id="1798480.A2851_00915"/>
<dbReference type="Gene3D" id="3.30.1440.10">
    <property type="match status" value="1"/>
</dbReference>
<dbReference type="EMBL" id="MFKT01000001">
    <property type="protein sequence ID" value="OGG54211.1"/>
    <property type="molecule type" value="Genomic_DNA"/>
</dbReference>
<dbReference type="PIRSF" id="PIRSF002161">
    <property type="entry name" value="Ribosomal_L5"/>
    <property type="match status" value="1"/>
</dbReference>
<dbReference type="GO" id="GO:0003735">
    <property type="term" value="F:structural constituent of ribosome"/>
    <property type="evidence" value="ECO:0007669"/>
    <property type="project" value="InterPro"/>
</dbReference>
<evidence type="ECO:0000313" key="10">
    <source>
        <dbReference type="Proteomes" id="UP000176863"/>
    </source>
</evidence>
<evidence type="ECO:0000256" key="1">
    <source>
        <dbReference type="ARBA" id="ARBA00008553"/>
    </source>
</evidence>
<feature type="domain" description="Large ribosomal subunit protein uL5 C-terminal" evidence="8">
    <location>
        <begin position="83"/>
        <end position="174"/>
    </location>
</feature>
<evidence type="ECO:0000259" key="7">
    <source>
        <dbReference type="Pfam" id="PF00281"/>
    </source>
</evidence>
<comment type="caution">
    <text evidence="9">The sequence shown here is derived from an EMBL/GenBank/DDBJ whole genome shotgun (WGS) entry which is preliminary data.</text>
</comment>
<evidence type="ECO:0000256" key="5">
    <source>
        <dbReference type="ARBA" id="ARBA00035461"/>
    </source>
</evidence>
<keyword evidence="3 6" id="KW-0687">Ribonucleoprotein</keyword>
<evidence type="ECO:0000259" key="8">
    <source>
        <dbReference type="Pfam" id="PF00673"/>
    </source>
</evidence>
<evidence type="ECO:0000256" key="3">
    <source>
        <dbReference type="ARBA" id="ARBA00023274"/>
    </source>
</evidence>
<dbReference type="SUPFAM" id="SSF55282">
    <property type="entry name" value="RL5-like"/>
    <property type="match status" value="1"/>
</dbReference>
<gene>
    <name evidence="9" type="ORF">A2851_00915</name>
</gene>
<dbReference type="InterPro" id="IPR031310">
    <property type="entry name" value="Ribosomal_uL5_N"/>
</dbReference>
<sequence>MATATPQMRTFEALKNELGYKNVMQAPRVQKIVVSTGVGKTNKDKKRLELVRDRLSRITGQAAAPRAAKKAIANFKSRAGDTVGYQVTLRGARQQAFLNKLIHIVFPRGKDFRGIKLSAIDEMGNISIGLKEHTVFPETSDEDAKDIFGLAITIVTSAKNKKEAEAFLRHLGLPLQEAK</sequence>
<protein>
    <recommendedName>
        <fullName evidence="4">Large ribosomal subunit protein uL5</fullName>
    </recommendedName>
    <alternativeName>
        <fullName evidence="5">50S ribosomal protein L5</fullName>
    </alternativeName>
</protein>
<dbReference type="GO" id="GO:0006412">
    <property type="term" value="P:translation"/>
    <property type="evidence" value="ECO:0007669"/>
    <property type="project" value="InterPro"/>
</dbReference>
<accession>A0A1F6CYV2</accession>
<name>A0A1F6CYV2_9BACT</name>
<evidence type="ECO:0000313" key="9">
    <source>
        <dbReference type="EMBL" id="OGG54211.1"/>
    </source>
</evidence>